<comment type="subunit">
    <text evidence="6">Homodimer.</text>
</comment>
<dbReference type="PANTHER" id="PTHR42916">
    <property type="entry name" value="2-SUCCINYL-5-ENOLPYRUVYL-6-HYDROXY-3-CYCLOHEXENE-1-CARBOXYLATE SYNTHASE"/>
    <property type="match status" value="1"/>
</dbReference>
<gene>
    <name evidence="6" type="primary">menD</name>
    <name evidence="10" type="ordered locus">Sta7437_2364</name>
</gene>
<evidence type="ECO:0000256" key="3">
    <source>
        <dbReference type="ARBA" id="ARBA00022842"/>
    </source>
</evidence>
<dbReference type="InterPro" id="IPR012001">
    <property type="entry name" value="Thiamin_PyroP_enz_TPP-bd_dom"/>
</dbReference>
<dbReference type="GO" id="GO:0009234">
    <property type="term" value="P:menaquinone biosynthetic process"/>
    <property type="evidence" value="ECO:0007669"/>
    <property type="project" value="InterPro"/>
</dbReference>
<dbReference type="KEGG" id="scs:Sta7437_2364"/>
<dbReference type="UniPathway" id="UPA00995"/>
<comment type="similarity">
    <text evidence="6">Belongs to the TPP enzyme family. MenD subfamily.</text>
</comment>
<keyword evidence="5 6" id="KW-0464">Manganese</keyword>
<dbReference type="Pfam" id="PF16582">
    <property type="entry name" value="TPP_enzyme_M_2"/>
    <property type="match status" value="1"/>
</dbReference>
<dbReference type="Gene3D" id="3.40.50.970">
    <property type="match status" value="2"/>
</dbReference>
<keyword evidence="4 6" id="KW-0786">Thiamine pyrophosphate</keyword>
<reference evidence="11" key="1">
    <citation type="journal article" date="2013" name="Proc. Natl. Acad. Sci. U.S.A.">
        <title>Improving the coverage of the cyanobacterial phylum using diversity-driven genome sequencing.</title>
        <authorList>
            <person name="Shih P.M."/>
            <person name="Wu D."/>
            <person name="Latifi A."/>
            <person name="Axen S.D."/>
            <person name="Fewer D.P."/>
            <person name="Talla E."/>
            <person name="Calteau A."/>
            <person name="Cai F."/>
            <person name="Tandeau de Marsac N."/>
            <person name="Rippka R."/>
            <person name="Herdman M."/>
            <person name="Sivonen K."/>
            <person name="Coursin T."/>
            <person name="Laurent T."/>
            <person name="Goodwin L."/>
            <person name="Nolan M."/>
            <person name="Davenport K.W."/>
            <person name="Han C.S."/>
            <person name="Rubin E.M."/>
            <person name="Eisen J.A."/>
            <person name="Woyke T."/>
            <person name="Gugger M."/>
            <person name="Kerfeld C.A."/>
        </authorList>
    </citation>
    <scope>NUCLEOTIDE SEQUENCE [LARGE SCALE GENOMIC DNA]</scope>
    <source>
        <strain evidence="11">ATCC 29371 / PCC 7437</strain>
    </source>
</reference>
<proteinExistence type="inferred from homology"/>
<evidence type="ECO:0000256" key="2">
    <source>
        <dbReference type="ARBA" id="ARBA00022723"/>
    </source>
</evidence>
<dbReference type="PATRIC" id="fig|111780.3.peg.2461"/>
<dbReference type="InterPro" id="IPR029061">
    <property type="entry name" value="THDP-binding"/>
</dbReference>
<comment type="pathway">
    <text evidence="6">Cofactor biosynthesis; phylloquinone biosynthesis.</text>
</comment>
<evidence type="ECO:0000259" key="7">
    <source>
        <dbReference type="Pfam" id="PF02775"/>
    </source>
</evidence>
<dbReference type="RefSeq" id="WP_015193573.1">
    <property type="nucleotide sequence ID" value="NC_019748.1"/>
</dbReference>
<dbReference type="GO" id="GO:0030976">
    <property type="term" value="F:thiamine pyrophosphate binding"/>
    <property type="evidence" value="ECO:0007669"/>
    <property type="project" value="UniProtKB-UniRule"/>
</dbReference>
<keyword evidence="1 6" id="KW-0808">Transferase</keyword>
<dbReference type="Proteomes" id="UP000010473">
    <property type="component" value="Chromosome"/>
</dbReference>
<dbReference type="SUPFAM" id="SSF52518">
    <property type="entry name" value="Thiamin diphosphate-binding fold (THDP-binding)"/>
    <property type="match status" value="2"/>
</dbReference>
<evidence type="ECO:0000313" key="10">
    <source>
        <dbReference type="EMBL" id="AFZ35905.1"/>
    </source>
</evidence>
<dbReference type="HOGENOM" id="CLU_006051_3_0_3"/>
<comment type="cofactor">
    <cofactor evidence="6">
        <name>Mg(2+)</name>
        <dbReference type="ChEBI" id="CHEBI:18420"/>
    </cofactor>
    <cofactor evidence="6">
        <name>Mn(2+)</name>
        <dbReference type="ChEBI" id="CHEBI:29035"/>
    </cofactor>
</comment>
<dbReference type="GO" id="GO:0070204">
    <property type="term" value="F:2-succinyl-5-enolpyruvyl-6-hydroxy-3-cyclohexene-1-carboxylic-acid synthase activity"/>
    <property type="evidence" value="ECO:0007669"/>
    <property type="project" value="UniProtKB-UniRule"/>
</dbReference>
<dbReference type="eggNOG" id="COG1165">
    <property type="taxonomic scope" value="Bacteria"/>
</dbReference>
<keyword evidence="11" id="KW-1185">Reference proteome</keyword>
<name>K9XTH7_STAC7</name>
<dbReference type="PANTHER" id="PTHR42916:SF1">
    <property type="entry name" value="PROTEIN PHYLLO, CHLOROPLASTIC"/>
    <property type="match status" value="1"/>
</dbReference>
<dbReference type="OrthoDB" id="9791859at2"/>
<dbReference type="GO" id="GO:0042372">
    <property type="term" value="P:phylloquinone biosynthetic process"/>
    <property type="evidence" value="ECO:0007669"/>
    <property type="project" value="UniProtKB-UniRule"/>
</dbReference>
<evidence type="ECO:0000256" key="1">
    <source>
        <dbReference type="ARBA" id="ARBA00022679"/>
    </source>
</evidence>
<dbReference type="Pfam" id="PF02775">
    <property type="entry name" value="TPP_enzyme_C"/>
    <property type="match status" value="1"/>
</dbReference>
<dbReference type="CDD" id="cd07037">
    <property type="entry name" value="TPP_PYR_MenD"/>
    <property type="match status" value="1"/>
</dbReference>
<comment type="pathway">
    <text evidence="6">Quinol/quinone metabolism; 1,4-dihydroxy-2-naphthoate biosynthesis; 1,4-dihydroxy-2-naphthoate from chorismate: step 2/7.</text>
</comment>
<sequence length="582" mass="65684">MIDFRNLNSLWASIIVETFNCMGLTTAVVCPGSRSTPLTLAFAQHQKIDTIPILDERSAAFFALGKAKQLQSPVVLVCTSGTAGANFYPAAIEAKESHVPLIILTADRPPELRHCHAGQTIDQIKLYGNYPNWQTELALPEAELTMLRYLRQNIIHAWECSVFPYPGVVHLNIPFREPLAPTIEPKIVALESSFSATDFFTNVGNYQQFFDNNSSICLPLQQWQNSQQGIIIAGLAQPKNPEQYCQAIANLSQFLQFPVLAEALSPLRNYAAINPTLITSYDLILRNEQLAAQLEPEIVIQLGELPISKQLRNWLEKITAQRWIIADGEANFDPIHGKTIHLRVGLEALTNTITSHNNTQGSSVYQEKWCNLEQQARQIFQQRFESIQDFYEGKVAWLISQSLPHQTPIFIANSMSVRNAEFYWQANNNYIRPYFNRGANGIDGTLSTALGIAHRHQSTVLITGDLALLHDTNGFLISNKFQGHLTIILINNNGGGIFEMLPIAQFEPPFEEYFATPQTVDFAQLCQTYGVEYKLINTWQQLQNLLNPLPKQGIRVLEIYSDRKADAWWLQTNLNQLAQKFQ</sequence>
<dbReference type="EC" id="2.2.1.9" evidence="6"/>
<dbReference type="NCBIfam" id="TIGR00173">
    <property type="entry name" value="menD"/>
    <property type="match status" value="1"/>
</dbReference>
<dbReference type="AlphaFoldDB" id="K9XTH7"/>
<comment type="function">
    <text evidence="6">Catalyzes the thiamine diphosphate-dependent decarboxylation of 2-oxoglutarate and the subsequent addition of the resulting succinic semialdehyde-thiamine pyrophosphate anion to isochorismate to yield 2-succinyl-5-enolpyruvyl-6-hydroxy-3-cyclohexene-1-carboxylate (SEPHCHC).</text>
</comment>
<evidence type="ECO:0000256" key="5">
    <source>
        <dbReference type="ARBA" id="ARBA00023211"/>
    </source>
</evidence>
<feature type="domain" description="Thiamine pyrophosphate enzyme N-terminal TPP-binding" evidence="8">
    <location>
        <begin position="13"/>
        <end position="125"/>
    </location>
</feature>
<dbReference type="UniPathway" id="UPA01057">
    <property type="reaction ID" value="UER00164"/>
</dbReference>
<dbReference type="HAMAP" id="MF_01659">
    <property type="entry name" value="MenD"/>
    <property type="match status" value="1"/>
</dbReference>
<comment type="catalytic activity">
    <reaction evidence="6">
        <text>isochorismate + 2-oxoglutarate + H(+) = 5-enolpyruvoyl-6-hydroxy-2-succinyl-cyclohex-3-ene-1-carboxylate + CO2</text>
        <dbReference type="Rhea" id="RHEA:25593"/>
        <dbReference type="ChEBI" id="CHEBI:15378"/>
        <dbReference type="ChEBI" id="CHEBI:16526"/>
        <dbReference type="ChEBI" id="CHEBI:16810"/>
        <dbReference type="ChEBI" id="CHEBI:29780"/>
        <dbReference type="ChEBI" id="CHEBI:58818"/>
        <dbReference type="EC" id="2.2.1.9"/>
    </reaction>
</comment>
<comment type="cofactor">
    <cofactor evidence="6">
        <name>thiamine diphosphate</name>
        <dbReference type="ChEBI" id="CHEBI:58937"/>
    </cofactor>
    <text evidence="6">Binds 1 thiamine pyrophosphate per subunit.</text>
</comment>
<dbReference type="CDD" id="cd02009">
    <property type="entry name" value="TPP_SHCHC_synthase"/>
    <property type="match status" value="1"/>
</dbReference>
<feature type="domain" description="Thiamine pyrophosphate enzyme TPP-binding" evidence="7">
    <location>
        <begin position="427"/>
        <end position="547"/>
    </location>
</feature>
<dbReference type="PIRSF" id="PIRSF004983">
    <property type="entry name" value="MenD"/>
    <property type="match status" value="1"/>
</dbReference>
<keyword evidence="3 6" id="KW-0460">Magnesium</keyword>
<organism evidence="10 11">
    <name type="scientific">Stanieria cyanosphaera (strain ATCC 29371 / PCC 7437)</name>
    <dbReference type="NCBI Taxonomy" id="111780"/>
    <lineage>
        <taxon>Bacteria</taxon>
        <taxon>Bacillati</taxon>
        <taxon>Cyanobacteriota</taxon>
        <taxon>Cyanophyceae</taxon>
        <taxon>Pleurocapsales</taxon>
        <taxon>Dermocarpellaceae</taxon>
        <taxon>Stanieria</taxon>
    </lineage>
</organism>
<dbReference type="STRING" id="111780.Sta7437_2364"/>
<dbReference type="GO" id="GO:0030145">
    <property type="term" value="F:manganese ion binding"/>
    <property type="evidence" value="ECO:0007669"/>
    <property type="project" value="UniProtKB-UniRule"/>
</dbReference>
<dbReference type="InterPro" id="IPR032264">
    <property type="entry name" value="MenD_middle"/>
</dbReference>
<dbReference type="InterPro" id="IPR004433">
    <property type="entry name" value="MenaQ_synth_MenD"/>
</dbReference>
<keyword evidence="2 6" id="KW-0479">Metal-binding</keyword>
<protein>
    <recommendedName>
        <fullName evidence="6">2-succinyl-5-enolpyruvyl-6-hydroxy-3-cyclohexene-1-carboxylate synthase</fullName>
        <shortName evidence="6">SEPHCHC synthase</shortName>
        <ecNumber evidence="6">2.2.1.9</ecNumber>
    </recommendedName>
</protein>
<evidence type="ECO:0000256" key="4">
    <source>
        <dbReference type="ARBA" id="ARBA00023052"/>
    </source>
</evidence>
<evidence type="ECO:0000313" key="11">
    <source>
        <dbReference type="Proteomes" id="UP000010473"/>
    </source>
</evidence>
<accession>K9XTH7</accession>
<evidence type="ECO:0000256" key="6">
    <source>
        <dbReference type="HAMAP-Rule" id="MF_01659"/>
    </source>
</evidence>
<dbReference type="EMBL" id="CP003653">
    <property type="protein sequence ID" value="AFZ35905.1"/>
    <property type="molecule type" value="Genomic_DNA"/>
</dbReference>
<dbReference type="GO" id="GO:0000287">
    <property type="term" value="F:magnesium ion binding"/>
    <property type="evidence" value="ECO:0007669"/>
    <property type="project" value="UniProtKB-UniRule"/>
</dbReference>
<dbReference type="Gene3D" id="3.40.50.1220">
    <property type="entry name" value="TPP-binding domain"/>
    <property type="match status" value="1"/>
</dbReference>
<feature type="domain" description="Menaquinone biosynthesis protein MenD middle" evidence="9">
    <location>
        <begin position="220"/>
        <end position="411"/>
    </location>
</feature>
<evidence type="ECO:0000259" key="8">
    <source>
        <dbReference type="Pfam" id="PF02776"/>
    </source>
</evidence>
<dbReference type="Pfam" id="PF02776">
    <property type="entry name" value="TPP_enzyme_N"/>
    <property type="match status" value="1"/>
</dbReference>
<dbReference type="InterPro" id="IPR011766">
    <property type="entry name" value="TPP_enzyme_TPP-bd"/>
</dbReference>
<evidence type="ECO:0000259" key="9">
    <source>
        <dbReference type="Pfam" id="PF16582"/>
    </source>
</evidence>